<reference evidence="4" key="1">
    <citation type="journal article" date="2015" name="BMC Genomics">
        <title>Genomic and transcriptomic analysis of the endophytic fungus Pestalotiopsis fici reveals its lifestyle and high potential for synthesis of natural products.</title>
        <authorList>
            <person name="Wang X."/>
            <person name="Zhang X."/>
            <person name="Liu L."/>
            <person name="Xiang M."/>
            <person name="Wang W."/>
            <person name="Sun X."/>
            <person name="Che Y."/>
            <person name="Guo L."/>
            <person name="Liu G."/>
            <person name="Guo L."/>
            <person name="Wang C."/>
            <person name="Yin W.B."/>
            <person name="Stadler M."/>
            <person name="Zhang X."/>
            <person name="Liu X."/>
        </authorList>
    </citation>
    <scope>NUCLEOTIDE SEQUENCE [LARGE SCALE GENOMIC DNA]</scope>
    <source>
        <strain evidence="4">W106-1 / CGMCC3.15140</strain>
    </source>
</reference>
<name>W3XFI7_PESFW</name>
<feature type="region of interest" description="Disordered" evidence="2">
    <location>
        <begin position="311"/>
        <end position="333"/>
    </location>
</feature>
<dbReference type="GO" id="GO:0008270">
    <property type="term" value="F:zinc ion binding"/>
    <property type="evidence" value="ECO:0007669"/>
    <property type="project" value="InterPro"/>
</dbReference>
<sequence>MAMSQNSYSQSLMGFSVHQPAPGALLQFFPEMGSQQLDEMIDAYVPGTASIQDKRTTVSLEFCEHSMVTGEMYKFFLVYPAAGSSTASPASTMQDSGYASSFNTSPVQSQNMWNETTMDWPFAAASPKKARTSAKKAAPSSSRTQTGDFSHIPGMKIMTKEGVDVTNAASRGCKTKEQRDHAHLMRIIKACDSCKRKKTRCDPSHKKRGSSIAASPEPRVSSKKVKKAAPPPKKKQLSPAAQAEITFDSTLDPMMAESLSFDADLTAAAESTVNDWDQFITFNDEITDVPQDYDFFFDTTSYYSPMTTEGSASASSSQILTPGQSQPVTPAHASDMVGGTEIVATDLLGLGSSYQKPTLPYLQDANVEAGNNYVDFALYSPGSSCLDEDPAMSTELSASRSPEEYIGDQRSTSSIPGVQSTSRGGVNISSQQFSPRVVDRRNASTLGDVQSVLARDGLTQSSDQTYYDPGHDRDQGFRQSGQQVSDLSWNTRASPHPIESRVPGGTVSPSDTLLRLPPRPGVHSTRLAGDMVHAASVLANGIEANSSRHPLATSAQTEQLLVTDRQRASTLRTADVSDSAVAAAGLTASSLSPRTSSGSGIGHQLTRPVHQRLRKGLASDRTDSAVSPSARTSTANDEDLVFGTQIIASSRRAQQDISGTIASSRRAQQDTSGIVANVANERVLGQDLSAVQSHIALSRGRELQSQVVAVASSKIRAAVASASSNISATKSGTAGTPAGLAAMQNSSGPSPVNGLQSTATMLPKVSKLADNATFSVQGVQETSAVALISSFFALSLAFSLSPLAVGYSPSLVSMILVVLSFAAVSSLQQYSISCGVHLGLFTRNLCLAGQLSGNAANNAKSKIQETQSWLAKSSGRNNAPSRAHATRHLINSNLGVARLVLV</sequence>
<feature type="compositionally biased region" description="Polar residues" evidence="2">
    <location>
        <begin position="624"/>
        <end position="634"/>
    </location>
</feature>
<dbReference type="KEGG" id="pfy:PFICI_02815"/>
<proteinExistence type="predicted"/>
<dbReference type="HOGENOM" id="CLU_321343_0_0_1"/>
<keyword evidence="4" id="KW-1185">Reference proteome</keyword>
<feature type="compositionally biased region" description="Polar residues" evidence="2">
    <location>
        <begin position="139"/>
        <end position="148"/>
    </location>
</feature>
<evidence type="ECO:0000256" key="1">
    <source>
        <dbReference type="ARBA" id="ARBA00023242"/>
    </source>
</evidence>
<feature type="region of interest" description="Disordered" evidence="2">
    <location>
        <begin position="197"/>
        <end position="242"/>
    </location>
</feature>
<evidence type="ECO:0000313" key="3">
    <source>
        <dbReference type="EMBL" id="ETS84790.1"/>
    </source>
</evidence>
<feature type="compositionally biased region" description="Basic residues" evidence="2">
    <location>
        <begin position="197"/>
        <end position="209"/>
    </location>
</feature>
<feature type="compositionally biased region" description="Polar residues" evidence="2">
    <location>
        <begin position="477"/>
        <end position="493"/>
    </location>
</feature>
<keyword evidence="1" id="KW-0539">Nucleus</keyword>
<feature type="region of interest" description="Disordered" evidence="2">
    <location>
        <begin position="454"/>
        <end position="517"/>
    </location>
</feature>
<feature type="region of interest" description="Disordered" evidence="2">
    <location>
        <begin position="388"/>
        <end position="442"/>
    </location>
</feature>
<feature type="compositionally biased region" description="Polar residues" evidence="2">
    <location>
        <begin position="311"/>
        <end position="328"/>
    </location>
</feature>
<gene>
    <name evidence="3" type="ORF">PFICI_02815</name>
</gene>
<dbReference type="eggNOG" id="ENOG502RS5Y">
    <property type="taxonomic scope" value="Eukaryota"/>
</dbReference>
<evidence type="ECO:0000313" key="4">
    <source>
        <dbReference type="Proteomes" id="UP000030651"/>
    </source>
</evidence>
<dbReference type="RefSeq" id="XP_007829587.1">
    <property type="nucleotide sequence ID" value="XM_007831396.1"/>
</dbReference>
<dbReference type="GO" id="GO:0000981">
    <property type="term" value="F:DNA-binding transcription factor activity, RNA polymerase II-specific"/>
    <property type="evidence" value="ECO:0007669"/>
    <property type="project" value="InterPro"/>
</dbReference>
<feature type="region of interest" description="Disordered" evidence="2">
    <location>
        <begin position="590"/>
        <end position="634"/>
    </location>
</feature>
<dbReference type="CDD" id="cd00067">
    <property type="entry name" value="GAL4"/>
    <property type="match status" value="1"/>
</dbReference>
<evidence type="ECO:0000256" key="2">
    <source>
        <dbReference type="SAM" id="MobiDB-lite"/>
    </source>
</evidence>
<dbReference type="Proteomes" id="UP000030651">
    <property type="component" value="Unassembled WGS sequence"/>
</dbReference>
<dbReference type="OrthoDB" id="4850804at2759"/>
<feature type="compositionally biased region" description="Polar residues" evidence="2">
    <location>
        <begin position="409"/>
        <end position="434"/>
    </location>
</feature>
<accession>W3XFI7</accession>
<feature type="compositionally biased region" description="Basic residues" evidence="2">
    <location>
        <begin position="221"/>
        <end position="236"/>
    </location>
</feature>
<dbReference type="AlphaFoldDB" id="W3XFI7"/>
<dbReference type="InterPro" id="IPR001138">
    <property type="entry name" value="Zn2Cys6_DnaBD"/>
</dbReference>
<protein>
    <submittedName>
        <fullName evidence="3">Uncharacterized protein</fullName>
    </submittedName>
</protein>
<dbReference type="GeneID" id="19267828"/>
<organism evidence="3 4">
    <name type="scientific">Pestalotiopsis fici (strain W106-1 / CGMCC3.15140)</name>
    <dbReference type="NCBI Taxonomy" id="1229662"/>
    <lineage>
        <taxon>Eukaryota</taxon>
        <taxon>Fungi</taxon>
        <taxon>Dikarya</taxon>
        <taxon>Ascomycota</taxon>
        <taxon>Pezizomycotina</taxon>
        <taxon>Sordariomycetes</taxon>
        <taxon>Xylariomycetidae</taxon>
        <taxon>Amphisphaeriales</taxon>
        <taxon>Sporocadaceae</taxon>
        <taxon>Pestalotiopsis</taxon>
    </lineage>
</organism>
<feature type="region of interest" description="Disordered" evidence="2">
    <location>
        <begin position="125"/>
        <end position="152"/>
    </location>
</feature>
<dbReference type="InParanoid" id="W3XFI7"/>
<dbReference type="EMBL" id="KI912110">
    <property type="protein sequence ID" value="ETS84790.1"/>
    <property type="molecule type" value="Genomic_DNA"/>
</dbReference>